<name>A0AAD1FZC2_SPHMI</name>
<dbReference type="KEGG" id="smic:SmB9_00570"/>
<reference evidence="1 2" key="1">
    <citation type="submission" date="2018-06" db="EMBL/GenBank/DDBJ databases">
        <title>Complete Genome Sequence of the Microcystin-Degrading Bacterium Sphingosinicella microcystinivorans Strain B-9.</title>
        <authorList>
            <person name="Jin H."/>
            <person name="Nishizawa T."/>
            <person name="Guo Y."/>
            <person name="Nishizawa A."/>
            <person name="Park H."/>
            <person name="Kato H."/>
            <person name="Tsuji K."/>
            <person name="Harada K."/>
        </authorList>
    </citation>
    <scope>NUCLEOTIDE SEQUENCE [LARGE SCALE GENOMIC DNA]</scope>
    <source>
        <strain evidence="1 2">B9</strain>
    </source>
</reference>
<protein>
    <submittedName>
        <fullName evidence="1">Uncharacterized protein</fullName>
    </submittedName>
</protein>
<evidence type="ECO:0000313" key="1">
    <source>
        <dbReference type="EMBL" id="BBE32399.1"/>
    </source>
</evidence>
<dbReference type="AlphaFoldDB" id="A0AAD1FZC2"/>
<dbReference type="Proteomes" id="UP000275727">
    <property type="component" value="Chromosome"/>
</dbReference>
<dbReference type="EMBL" id="AP018711">
    <property type="protein sequence ID" value="BBE32399.1"/>
    <property type="molecule type" value="Genomic_DNA"/>
</dbReference>
<sequence>MKKAGGVGSDAARLSFQKTKLNGEPSNSARPGSVVARVSRRALPIRTIFRVIVFIDRSFPVLRHQDEMAGTMTPDAPPTDKRYRYDIGLIIA</sequence>
<organism evidence="1 2">
    <name type="scientific">Sphingosinicella microcystinivorans</name>
    <dbReference type="NCBI Taxonomy" id="335406"/>
    <lineage>
        <taxon>Bacteria</taxon>
        <taxon>Pseudomonadati</taxon>
        <taxon>Pseudomonadota</taxon>
        <taxon>Alphaproteobacteria</taxon>
        <taxon>Sphingomonadales</taxon>
        <taxon>Sphingosinicellaceae</taxon>
        <taxon>Sphingosinicella</taxon>
    </lineage>
</organism>
<gene>
    <name evidence="1" type="ORF">SmB9_00570</name>
</gene>
<accession>A0AAD1FZC2</accession>
<proteinExistence type="predicted"/>
<evidence type="ECO:0000313" key="2">
    <source>
        <dbReference type="Proteomes" id="UP000275727"/>
    </source>
</evidence>